<protein>
    <submittedName>
        <fullName evidence="1">Uncharacterized protein</fullName>
    </submittedName>
</protein>
<sequence length="211" mass="23979">MESSSMISSGVPLAKNACVIRPKIKVNLYISLKNRKNGKAGAAKVSHNLQAHVKNRIKERSLYYAAKEKYYRNKGKKYDKLRQSIEGGESHILKEYYHSRNRVKRCSRKHKKHNYEKCYVCKSLVQKYLVLGKNANEIVDGINERGNGIMHNSICGIGQDSKMNKLTNGKIAKDYSRTKRIIPAAPVPNFSIAENIKNNDISKLSKNEPLD</sequence>
<organism evidence="1 2">
    <name type="scientific">Plasmodium vinckei vinckei</name>
    <dbReference type="NCBI Taxonomy" id="54757"/>
    <lineage>
        <taxon>Eukaryota</taxon>
        <taxon>Sar</taxon>
        <taxon>Alveolata</taxon>
        <taxon>Apicomplexa</taxon>
        <taxon>Aconoidasida</taxon>
        <taxon>Haemosporida</taxon>
        <taxon>Plasmodiidae</taxon>
        <taxon>Plasmodium</taxon>
        <taxon>Plasmodium (Vinckeia)</taxon>
    </lineage>
</organism>
<gene>
    <name evidence="1" type="ORF">YYE_04989</name>
</gene>
<name>A0A081I903_PLAVN</name>
<accession>A0A081I903</accession>
<evidence type="ECO:0000313" key="1">
    <source>
        <dbReference type="EMBL" id="KEG00161.1"/>
    </source>
</evidence>
<dbReference type="AlphaFoldDB" id="A0A081I903"/>
<dbReference type="KEGG" id="pvv:PVVCY_0100110"/>
<reference evidence="1 2" key="1">
    <citation type="submission" date="2013-02" db="EMBL/GenBank/DDBJ databases">
        <title>The Genome Sequence of Plasmodium vinckei vinckei.</title>
        <authorList>
            <consortium name="The Broad Institute Genome Sequencing Platform"/>
            <consortium name="The Broad Institute Genome Sequencing Center for Infectious Disease"/>
            <person name="Neafsey D."/>
            <person name="Cheeseman I."/>
            <person name="Volkman S."/>
            <person name="Adams J."/>
            <person name="Walker B."/>
            <person name="Young S.K."/>
            <person name="Zeng Q."/>
            <person name="Gargeya S."/>
            <person name="Fitzgerald M."/>
            <person name="Haas B."/>
            <person name="Abouelleil A."/>
            <person name="Alvarado L."/>
            <person name="Arachchi H.M."/>
            <person name="Berlin A.M."/>
            <person name="Chapman S.B."/>
            <person name="Dewar J."/>
            <person name="Goldberg J."/>
            <person name="Griggs A."/>
            <person name="Gujja S."/>
            <person name="Hansen M."/>
            <person name="Howarth C."/>
            <person name="Imamovic A."/>
            <person name="Larimer J."/>
            <person name="McCowan C."/>
            <person name="Murphy C."/>
            <person name="Neiman D."/>
            <person name="Pearson M."/>
            <person name="Priest M."/>
            <person name="Roberts A."/>
            <person name="Saif S."/>
            <person name="Shea T."/>
            <person name="Sisk P."/>
            <person name="Sykes S."/>
            <person name="Wortman J."/>
            <person name="Nusbaum C."/>
            <person name="Birren B."/>
        </authorList>
    </citation>
    <scope>NUCLEOTIDE SEQUENCE [LARGE SCALE GENOMIC DNA]</scope>
    <source>
        <strain evidence="2">vinckei</strain>
    </source>
</reference>
<evidence type="ECO:0000313" key="2">
    <source>
        <dbReference type="Proteomes" id="UP000030681"/>
    </source>
</evidence>
<dbReference type="OrthoDB" id="372354at2759"/>
<dbReference type="RefSeq" id="XP_008626846.2">
    <property type="nucleotide sequence ID" value="XM_008628624.2"/>
</dbReference>
<feature type="non-terminal residue" evidence="1">
    <location>
        <position position="211"/>
    </location>
</feature>
<dbReference type="Proteomes" id="UP000030681">
    <property type="component" value="Unassembled WGS sequence"/>
</dbReference>
<dbReference type="EMBL" id="KL446974">
    <property type="protein sequence ID" value="KEG00161.1"/>
    <property type="molecule type" value="Genomic_DNA"/>
</dbReference>
<dbReference type="GeneID" id="19963195"/>
<proteinExistence type="predicted"/>